<dbReference type="Proteomes" id="UP000471293">
    <property type="component" value="Unassembled WGS sequence"/>
</dbReference>
<keyword evidence="5" id="KW-1185">Reference proteome</keyword>
<evidence type="ECO:0000313" key="2">
    <source>
        <dbReference type="EMBL" id="MBV7672487.1"/>
    </source>
</evidence>
<dbReference type="InterPro" id="IPR029039">
    <property type="entry name" value="Flavoprotein-like_sf"/>
</dbReference>
<dbReference type="PROSITE" id="PS50902">
    <property type="entry name" value="FLAVODOXIN_LIKE"/>
    <property type="match status" value="1"/>
</dbReference>
<evidence type="ECO:0000313" key="4">
    <source>
        <dbReference type="Proteomes" id="UP000471293"/>
    </source>
</evidence>
<sequence length="169" mass="17889">MSVLIVAESYFGNTRVVARSIASGLTKALGPQAVTLTRPGEAPRELGPDITLLLVGAPTHDYALPKERTREQAAAKGATEQGGGGVQEWIAQLAPRADLRAVTFDTSLEMRFTLGSASKSAYKALKKRGFRLAERGESFRVSGMAGPLVADEEARAEAWGAQLAASLHP</sequence>
<evidence type="ECO:0000259" key="1">
    <source>
        <dbReference type="PROSITE" id="PS50902"/>
    </source>
</evidence>
<reference evidence="3 4" key="1">
    <citation type="submission" date="2020-01" db="EMBL/GenBank/DDBJ databases">
        <title>Insect and environment-associated Actinomycetes.</title>
        <authorList>
            <person name="Currrie C."/>
            <person name="Chevrette M."/>
            <person name="Carlson C."/>
            <person name="Stubbendieck R."/>
            <person name="Wendt-Pienkowski E."/>
        </authorList>
    </citation>
    <scope>NUCLEOTIDE SEQUENCE [LARGE SCALE GENOMIC DNA]</scope>
    <source>
        <strain evidence="3 4">SID11342</strain>
    </source>
</reference>
<proteinExistence type="predicted"/>
<reference evidence="2 5" key="2">
    <citation type="submission" date="2021-07" db="EMBL/GenBank/DDBJ databases">
        <title>Sequencing Streptomyces halstedii LGO-A4 genome an citrus endophytic actinomycete.</title>
        <authorList>
            <person name="Samborskyy M."/>
            <person name="Scott N."/>
            <person name="Deglau R."/>
            <person name="Dickens S."/>
            <person name="Oliveira L.G."/>
        </authorList>
    </citation>
    <scope>NUCLEOTIDE SEQUENCE [LARGE SCALE GENOMIC DNA]</scope>
    <source>
        <strain evidence="2 5">LGO-A4</strain>
    </source>
</reference>
<gene>
    <name evidence="3" type="ORF">G3I29_03800</name>
    <name evidence="2" type="ORF">STHAL_23855</name>
</gene>
<dbReference type="Gene3D" id="3.40.50.360">
    <property type="match status" value="1"/>
</dbReference>
<dbReference type="AlphaFoldDB" id="A0A6N9TT49"/>
<dbReference type="GO" id="GO:0010181">
    <property type="term" value="F:FMN binding"/>
    <property type="evidence" value="ECO:0007669"/>
    <property type="project" value="InterPro"/>
</dbReference>
<comment type="caution">
    <text evidence="3">The sequence shown here is derived from an EMBL/GenBank/DDBJ whole genome shotgun (WGS) entry which is preliminary data.</text>
</comment>
<dbReference type="InterPro" id="IPR008254">
    <property type="entry name" value="Flavodoxin/NO_synth"/>
</dbReference>
<organism evidence="3 4">
    <name type="scientific">Streptomyces halstedii</name>
    <dbReference type="NCBI Taxonomy" id="1944"/>
    <lineage>
        <taxon>Bacteria</taxon>
        <taxon>Bacillati</taxon>
        <taxon>Actinomycetota</taxon>
        <taxon>Actinomycetes</taxon>
        <taxon>Kitasatosporales</taxon>
        <taxon>Streptomycetaceae</taxon>
        <taxon>Streptomyces</taxon>
    </lineage>
</organism>
<dbReference type="SUPFAM" id="SSF52218">
    <property type="entry name" value="Flavoproteins"/>
    <property type="match status" value="1"/>
</dbReference>
<evidence type="ECO:0000313" key="5">
    <source>
        <dbReference type="Proteomes" id="UP000735541"/>
    </source>
</evidence>
<name>A0A6N9TT49_STRHA</name>
<dbReference type="EMBL" id="JAAGLQ010000076">
    <property type="protein sequence ID" value="NEA14671.1"/>
    <property type="molecule type" value="Genomic_DNA"/>
</dbReference>
<accession>A0A6N9TT49</accession>
<feature type="domain" description="Flavodoxin-like" evidence="1">
    <location>
        <begin position="3"/>
        <end position="164"/>
    </location>
</feature>
<protein>
    <submittedName>
        <fullName evidence="3">Flavodoxin family protein</fullName>
    </submittedName>
</protein>
<dbReference type="Proteomes" id="UP000735541">
    <property type="component" value="Unassembled WGS sequence"/>
</dbReference>
<evidence type="ECO:0000313" key="3">
    <source>
        <dbReference type="EMBL" id="NEA14671.1"/>
    </source>
</evidence>
<dbReference type="RefSeq" id="WP_164342430.1">
    <property type="nucleotide sequence ID" value="NZ_JAAGLQ010000076.1"/>
</dbReference>
<dbReference type="EMBL" id="JAHUVW010000001">
    <property type="protein sequence ID" value="MBV7672487.1"/>
    <property type="molecule type" value="Genomic_DNA"/>
</dbReference>